<dbReference type="InterPro" id="IPR001789">
    <property type="entry name" value="Sig_transdc_resp-reg_receiver"/>
</dbReference>
<dbReference type="SUPFAM" id="SSF52172">
    <property type="entry name" value="CheY-like"/>
    <property type="match status" value="1"/>
</dbReference>
<dbReference type="Proteomes" id="UP000287996">
    <property type="component" value="Unassembled WGS sequence"/>
</dbReference>
<sequence>MSFRILLVEDNPRTRAQLVQALRTVNAEITEAVDGLDGLSQAKQGQFDLVLLDHKMPVMDGLSLLRNLRELVDYEDTPLLLMTTQEINQIEPQALKSGANDCLAKPIADDALAEAVKGFMMRDVA</sequence>
<evidence type="ECO:0000313" key="4">
    <source>
        <dbReference type="EMBL" id="RUO78766.1"/>
    </source>
</evidence>
<feature type="domain" description="Response regulatory" evidence="3">
    <location>
        <begin position="4"/>
        <end position="120"/>
    </location>
</feature>
<comment type="caution">
    <text evidence="4">The sequence shown here is derived from an EMBL/GenBank/DDBJ whole genome shotgun (WGS) entry which is preliminary data.</text>
</comment>
<dbReference type="Gene3D" id="3.40.50.2300">
    <property type="match status" value="1"/>
</dbReference>
<proteinExistence type="predicted"/>
<dbReference type="GO" id="GO:0000160">
    <property type="term" value="P:phosphorelay signal transduction system"/>
    <property type="evidence" value="ECO:0007669"/>
    <property type="project" value="InterPro"/>
</dbReference>
<dbReference type="PROSITE" id="PS50110">
    <property type="entry name" value="RESPONSE_REGULATORY"/>
    <property type="match status" value="1"/>
</dbReference>
<dbReference type="InterPro" id="IPR050595">
    <property type="entry name" value="Bact_response_regulator"/>
</dbReference>
<evidence type="ECO:0000256" key="1">
    <source>
        <dbReference type="ARBA" id="ARBA00022553"/>
    </source>
</evidence>
<dbReference type="Pfam" id="PF00072">
    <property type="entry name" value="Response_reg"/>
    <property type="match status" value="1"/>
</dbReference>
<dbReference type="OrthoDB" id="9800897at2"/>
<dbReference type="EMBL" id="PIQH01000010">
    <property type="protein sequence ID" value="RUO78766.1"/>
    <property type="molecule type" value="Genomic_DNA"/>
</dbReference>
<organism evidence="4 5">
    <name type="scientific">Idiomarina tyrosinivorans</name>
    <dbReference type="NCBI Taxonomy" id="1445662"/>
    <lineage>
        <taxon>Bacteria</taxon>
        <taxon>Pseudomonadati</taxon>
        <taxon>Pseudomonadota</taxon>
        <taxon>Gammaproteobacteria</taxon>
        <taxon>Alteromonadales</taxon>
        <taxon>Idiomarinaceae</taxon>
        <taxon>Idiomarina</taxon>
    </lineage>
</organism>
<dbReference type="PANTHER" id="PTHR44591:SF25">
    <property type="entry name" value="CHEMOTAXIS TWO-COMPONENT RESPONSE REGULATOR"/>
    <property type="match status" value="1"/>
</dbReference>
<dbReference type="PANTHER" id="PTHR44591">
    <property type="entry name" value="STRESS RESPONSE REGULATOR PROTEIN 1"/>
    <property type="match status" value="1"/>
</dbReference>
<accession>A0A432ZLB5</accession>
<dbReference type="AlphaFoldDB" id="A0A432ZLB5"/>
<reference evidence="4 5" key="1">
    <citation type="journal article" date="2011" name="Front. Microbiol.">
        <title>Genomic signatures of strain selection and enhancement in Bacillus atrophaeus var. globigii, a historical biowarfare simulant.</title>
        <authorList>
            <person name="Gibbons H.S."/>
            <person name="Broomall S.M."/>
            <person name="McNew L.A."/>
            <person name="Daligault H."/>
            <person name="Chapman C."/>
            <person name="Bruce D."/>
            <person name="Karavis M."/>
            <person name="Krepps M."/>
            <person name="McGregor P.A."/>
            <person name="Hong C."/>
            <person name="Park K.H."/>
            <person name="Akmal A."/>
            <person name="Feldman A."/>
            <person name="Lin J.S."/>
            <person name="Chang W.E."/>
            <person name="Higgs B.W."/>
            <person name="Demirev P."/>
            <person name="Lindquist J."/>
            <person name="Liem A."/>
            <person name="Fochler E."/>
            <person name="Read T.D."/>
            <person name="Tapia R."/>
            <person name="Johnson S."/>
            <person name="Bishop-Lilly K.A."/>
            <person name="Detter C."/>
            <person name="Han C."/>
            <person name="Sozhamannan S."/>
            <person name="Rosenzweig C.N."/>
            <person name="Skowronski E.W."/>
        </authorList>
    </citation>
    <scope>NUCLEOTIDE SEQUENCE [LARGE SCALE GENOMIC DNA]</scope>
    <source>
        <strain evidence="4 5">CC-PW-9</strain>
    </source>
</reference>
<keyword evidence="5" id="KW-1185">Reference proteome</keyword>
<evidence type="ECO:0000259" key="3">
    <source>
        <dbReference type="PROSITE" id="PS50110"/>
    </source>
</evidence>
<evidence type="ECO:0000256" key="2">
    <source>
        <dbReference type="PROSITE-ProRule" id="PRU00169"/>
    </source>
</evidence>
<dbReference type="InterPro" id="IPR011006">
    <property type="entry name" value="CheY-like_superfamily"/>
</dbReference>
<evidence type="ECO:0000313" key="5">
    <source>
        <dbReference type="Proteomes" id="UP000287996"/>
    </source>
</evidence>
<name>A0A432ZLB5_9GAMM</name>
<dbReference type="RefSeq" id="WP_126842547.1">
    <property type="nucleotide sequence ID" value="NZ_PIQH01000010.1"/>
</dbReference>
<protein>
    <submittedName>
        <fullName evidence="4">Two-component system response regulator</fullName>
    </submittedName>
</protein>
<keyword evidence="1 2" id="KW-0597">Phosphoprotein</keyword>
<dbReference type="SMART" id="SM00448">
    <property type="entry name" value="REC"/>
    <property type="match status" value="1"/>
</dbReference>
<feature type="modified residue" description="4-aspartylphosphate" evidence="2">
    <location>
        <position position="53"/>
    </location>
</feature>
<gene>
    <name evidence="4" type="ORF">CWI84_10525</name>
</gene>